<evidence type="ECO:0000313" key="1">
    <source>
        <dbReference type="EMBL" id="KAI0059828.1"/>
    </source>
</evidence>
<sequence>MFPGTRFHYMQAADNDTASVNMGVTVPAIKRSMDLSPPESLGSRASYLLPPSLPALVLPATFNPRPLPEIPPSLYRGLTERAWTLSMSGERPCRAGVHCILRAWHSGWAMHRACADRARSLSGTVPMPRGACRRRGNRPTRLPSLSERTLSRTRPA</sequence>
<dbReference type="Proteomes" id="UP000814140">
    <property type="component" value="Unassembled WGS sequence"/>
</dbReference>
<evidence type="ECO:0000313" key="2">
    <source>
        <dbReference type="Proteomes" id="UP000814140"/>
    </source>
</evidence>
<organism evidence="1 2">
    <name type="scientific">Artomyces pyxidatus</name>
    <dbReference type="NCBI Taxonomy" id="48021"/>
    <lineage>
        <taxon>Eukaryota</taxon>
        <taxon>Fungi</taxon>
        <taxon>Dikarya</taxon>
        <taxon>Basidiomycota</taxon>
        <taxon>Agaricomycotina</taxon>
        <taxon>Agaricomycetes</taxon>
        <taxon>Russulales</taxon>
        <taxon>Auriscalpiaceae</taxon>
        <taxon>Artomyces</taxon>
    </lineage>
</organism>
<reference evidence="1" key="1">
    <citation type="submission" date="2021-03" db="EMBL/GenBank/DDBJ databases">
        <authorList>
            <consortium name="DOE Joint Genome Institute"/>
            <person name="Ahrendt S."/>
            <person name="Looney B.P."/>
            <person name="Miyauchi S."/>
            <person name="Morin E."/>
            <person name="Drula E."/>
            <person name="Courty P.E."/>
            <person name="Chicoki N."/>
            <person name="Fauchery L."/>
            <person name="Kohler A."/>
            <person name="Kuo A."/>
            <person name="Labutti K."/>
            <person name="Pangilinan J."/>
            <person name="Lipzen A."/>
            <person name="Riley R."/>
            <person name="Andreopoulos W."/>
            <person name="He G."/>
            <person name="Johnson J."/>
            <person name="Barry K.W."/>
            <person name="Grigoriev I.V."/>
            <person name="Nagy L."/>
            <person name="Hibbett D."/>
            <person name="Henrissat B."/>
            <person name="Matheny P.B."/>
            <person name="Labbe J."/>
            <person name="Martin F."/>
        </authorList>
    </citation>
    <scope>NUCLEOTIDE SEQUENCE</scope>
    <source>
        <strain evidence="1">HHB10654</strain>
    </source>
</reference>
<keyword evidence="2" id="KW-1185">Reference proteome</keyword>
<name>A0ACB8SVD8_9AGAM</name>
<proteinExistence type="predicted"/>
<comment type="caution">
    <text evidence="1">The sequence shown here is derived from an EMBL/GenBank/DDBJ whole genome shotgun (WGS) entry which is preliminary data.</text>
</comment>
<reference evidence="1" key="2">
    <citation type="journal article" date="2022" name="New Phytol.">
        <title>Evolutionary transition to the ectomycorrhizal habit in the genomes of a hyperdiverse lineage of mushroom-forming fungi.</title>
        <authorList>
            <person name="Looney B."/>
            <person name="Miyauchi S."/>
            <person name="Morin E."/>
            <person name="Drula E."/>
            <person name="Courty P.E."/>
            <person name="Kohler A."/>
            <person name="Kuo A."/>
            <person name="LaButti K."/>
            <person name="Pangilinan J."/>
            <person name="Lipzen A."/>
            <person name="Riley R."/>
            <person name="Andreopoulos W."/>
            <person name="He G."/>
            <person name="Johnson J."/>
            <person name="Nolan M."/>
            <person name="Tritt A."/>
            <person name="Barry K.W."/>
            <person name="Grigoriev I.V."/>
            <person name="Nagy L.G."/>
            <person name="Hibbett D."/>
            <person name="Henrissat B."/>
            <person name="Matheny P.B."/>
            <person name="Labbe J."/>
            <person name="Martin F.M."/>
        </authorList>
    </citation>
    <scope>NUCLEOTIDE SEQUENCE</scope>
    <source>
        <strain evidence="1">HHB10654</strain>
    </source>
</reference>
<dbReference type="EMBL" id="MU277223">
    <property type="protein sequence ID" value="KAI0059828.1"/>
    <property type="molecule type" value="Genomic_DNA"/>
</dbReference>
<gene>
    <name evidence="1" type="ORF">BV25DRAFT_1027420</name>
</gene>
<accession>A0ACB8SVD8</accession>
<protein>
    <submittedName>
        <fullName evidence="1">Uncharacterized protein</fullName>
    </submittedName>
</protein>